<proteinExistence type="predicted"/>
<reference evidence="7 8" key="1">
    <citation type="submission" date="2016-06" db="EMBL/GenBank/DDBJ databases">
        <title>Living apart together: crosstalk between the core and supernumerary genomes in a fungal plant pathogen.</title>
        <authorList>
            <person name="Vanheule A."/>
            <person name="Audenaert K."/>
            <person name="Warris S."/>
            <person name="Van De Geest H."/>
            <person name="Schijlen E."/>
            <person name="Hofte M."/>
            <person name="De Saeger S."/>
            <person name="Haesaert G."/>
            <person name="Waalwijk C."/>
            <person name="Van Der Lee T."/>
        </authorList>
    </citation>
    <scope>NUCLEOTIDE SEQUENCE [LARGE SCALE GENOMIC DNA]</scope>
    <source>
        <strain evidence="7 8">2516</strain>
    </source>
</reference>
<sequence length="172" mass="19327">MEKSAISAIGQSLLRPFQLLVFEPMCLNLCIFTAILLGILYLFFGTFPLVFDKVYDFNLWQVGLSFLGILVGMMGAVGLDPVWHRIRSNLIRKVSTETGVQGSSQPEFRLPRAILGALIVPAGIFMFGWSCYPWIHWIVPINVLDQPYLELGKLSHIIIPSLYKTEQLAGLK</sequence>
<keyword evidence="4 6" id="KW-0472">Membrane</keyword>
<feature type="transmembrane region" description="Helical" evidence="6">
    <location>
        <begin position="113"/>
        <end position="135"/>
    </location>
</feature>
<name>A0A1B8AT80_FUSPO</name>
<evidence type="ECO:0000256" key="2">
    <source>
        <dbReference type="ARBA" id="ARBA00022692"/>
    </source>
</evidence>
<dbReference type="AlphaFoldDB" id="A0A1B8AT80"/>
<evidence type="ECO:0000256" key="5">
    <source>
        <dbReference type="ARBA" id="ARBA00023180"/>
    </source>
</evidence>
<gene>
    <name evidence="7" type="ORF">FPOA_04293</name>
</gene>
<evidence type="ECO:0000313" key="8">
    <source>
        <dbReference type="Proteomes" id="UP000091967"/>
    </source>
</evidence>
<dbReference type="STRING" id="36050.A0A1B8AT80"/>
<evidence type="ECO:0000256" key="3">
    <source>
        <dbReference type="ARBA" id="ARBA00022989"/>
    </source>
</evidence>
<keyword evidence="5" id="KW-0325">Glycoprotein</keyword>
<evidence type="ECO:0000256" key="4">
    <source>
        <dbReference type="ARBA" id="ARBA00023136"/>
    </source>
</evidence>
<accession>A0A1B8AT80</accession>
<organism evidence="7 8">
    <name type="scientific">Fusarium poae</name>
    <dbReference type="NCBI Taxonomy" id="36050"/>
    <lineage>
        <taxon>Eukaryota</taxon>
        <taxon>Fungi</taxon>
        <taxon>Dikarya</taxon>
        <taxon>Ascomycota</taxon>
        <taxon>Pezizomycotina</taxon>
        <taxon>Sordariomycetes</taxon>
        <taxon>Hypocreomycetidae</taxon>
        <taxon>Hypocreales</taxon>
        <taxon>Nectriaceae</taxon>
        <taxon>Fusarium</taxon>
    </lineage>
</organism>
<dbReference type="PANTHER" id="PTHR23502">
    <property type="entry name" value="MAJOR FACILITATOR SUPERFAMILY"/>
    <property type="match status" value="1"/>
</dbReference>
<dbReference type="EMBL" id="LYXU01000002">
    <property type="protein sequence ID" value="OBS23745.1"/>
    <property type="molecule type" value="Genomic_DNA"/>
</dbReference>
<keyword evidence="8" id="KW-1185">Reference proteome</keyword>
<dbReference type="GO" id="GO:0005886">
    <property type="term" value="C:plasma membrane"/>
    <property type="evidence" value="ECO:0007669"/>
    <property type="project" value="TreeGrafter"/>
</dbReference>
<keyword evidence="3 6" id="KW-1133">Transmembrane helix</keyword>
<feature type="transmembrane region" description="Helical" evidence="6">
    <location>
        <begin position="20"/>
        <end position="44"/>
    </location>
</feature>
<dbReference type="OMA" id="FYERMAL"/>
<feature type="transmembrane region" description="Helical" evidence="6">
    <location>
        <begin position="64"/>
        <end position="83"/>
    </location>
</feature>
<evidence type="ECO:0000256" key="6">
    <source>
        <dbReference type="SAM" id="Phobius"/>
    </source>
</evidence>
<dbReference type="Proteomes" id="UP000091967">
    <property type="component" value="Unassembled WGS sequence"/>
</dbReference>
<protein>
    <submittedName>
        <fullName evidence="7">Uncharacterized protein</fullName>
    </submittedName>
</protein>
<dbReference type="PANTHER" id="PTHR23502:SF7">
    <property type="entry name" value="DRUG_PROTON ANTIPORTER YHK8-RELATED"/>
    <property type="match status" value="1"/>
</dbReference>
<keyword evidence="2 6" id="KW-0812">Transmembrane</keyword>
<evidence type="ECO:0000313" key="7">
    <source>
        <dbReference type="EMBL" id="OBS23745.1"/>
    </source>
</evidence>
<comment type="caution">
    <text evidence="7">The sequence shown here is derived from an EMBL/GenBank/DDBJ whole genome shotgun (WGS) entry which is preliminary data.</text>
</comment>
<dbReference type="OrthoDB" id="3561359at2759"/>
<dbReference type="InterPro" id="IPR036259">
    <property type="entry name" value="MFS_trans_sf"/>
</dbReference>
<dbReference type="SUPFAM" id="SSF103473">
    <property type="entry name" value="MFS general substrate transporter"/>
    <property type="match status" value="1"/>
</dbReference>
<dbReference type="GO" id="GO:0022857">
    <property type="term" value="F:transmembrane transporter activity"/>
    <property type="evidence" value="ECO:0007669"/>
    <property type="project" value="TreeGrafter"/>
</dbReference>
<evidence type="ECO:0000256" key="1">
    <source>
        <dbReference type="ARBA" id="ARBA00004141"/>
    </source>
</evidence>
<comment type="subcellular location">
    <subcellularLocation>
        <location evidence="1">Membrane</location>
        <topology evidence="1">Multi-pass membrane protein</topology>
    </subcellularLocation>
</comment>